<dbReference type="RefSeq" id="WP_113288657.1">
    <property type="nucleotide sequence ID" value="NZ_QNTQ01000005.1"/>
</dbReference>
<evidence type="ECO:0000313" key="10">
    <source>
        <dbReference type="Proteomes" id="UP000253370"/>
    </source>
</evidence>
<dbReference type="InterPro" id="IPR051205">
    <property type="entry name" value="UbiH/COQ6_monooxygenase"/>
</dbReference>
<dbReference type="GO" id="GO:0016705">
    <property type="term" value="F:oxidoreductase activity, acting on paired donors, with incorporation or reduction of molecular oxygen"/>
    <property type="evidence" value="ECO:0007669"/>
    <property type="project" value="InterPro"/>
</dbReference>
<dbReference type="InterPro" id="IPR036188">
    <property type="entry name" value="FAD/NAD-bd_sf"/>
</dbReference>
<feature type="domain" description="FAD-binding" evidence="8">
    <location>
        <begin position="5"/>
        <end position="324"/>
    </location>
</feature>
<dbReference type="InterPro" id="IPR010971">
    <property type="entry name" value="UbiH/COQ6"/>
</dbReference>
<evidence type="ECO:0000256" key="3">
    <source>
        <dbReference type="ARBA" id="ARBA00005349"/>
    </source>
</evidence>
<dbReference type="Gene3D" id="3.50.50.60">
    <property type="entry name" value="FAD/NAD(P)-binding domain"/>
    <property type="match status" value="2"/>
</dbReference>
<proteinExistence type="inferred from homology"/>
<keyword evidence="4" id="KW-0285">Flavoprotein</keyword>
<dbReference type="InterPro" id="IPR002938">
    <property type="entry name" value="FAD-bd"/>
</dbReference>
<protein>
    <submittedName>
        <fullName evidence="9">2-octaprenyl-6-methoxyphenyl hydroxylase</fullName>
    </submittedName>
</protein>
<evidence type="ECO:0000259" key="8">
    <source>
        <dbReference type="Pfam" id="PF01494"/>
    </source>
</evidence>
<dbReference type="GO" id="GO:0110142">
    <property type="term" value="C:ubiquinone biosynthesis complex"/>
    <property type="evidence" value="ECO:0007669"/>
    <property type="project" value="UniProtKB-ARBA"/>
</dbReference>
<dbReference type="GO" id="GO:0071949">
    <property type="term" value="F:FAD binding"/>
    <property type="evidence" value="ECO:0007669"/>
    <property type="project" value="InterPro"/>
</dbReference>
<evidence type="ECO:0000256" key="2">
    <source>
        <dbReference type="ARBA" id="ARBA00004749"/>
    </source>
</evidence>
<reference evidence="9 10" key="1">
    <citation type="submission" date="2018-07" db="EMBL/GenBank/DDBJ databases">
        <title>Rhodosalinus sp. strain E84T genomic sequence and assembly.</title>
        <authorList>
            <person name="Liu Z.-W."/>
            <person name="Lu D.-C."/>
        </authorList>
    </citation>
    <scope>NUCLEOTIDE SEQUENCE [LARGE SCALE GENOMIC DNA]</scope>
    <source>
        <strain evidence="9 10">E84</strain>
    </source>
</reference>
<dbReference type="SUPFAM" id="SSF51905">
    <property type="entry name" value="FAD/NAD(P)-binding domain"/>
    <property type="match status" value="1"/>
</dbReference>
<dbReference type="PROSITE" id="PS01304">
    <property type="entry name" value="UBIH"/>
    <property type="match status" value="1"/>
</dbReference>
<dbReference type="EMBL" id="QNTQ01000005">
    <property type="protein sequence ID" value="RBI86421.1"/>
    <property type="molecule type" value="Genomic_DNA"/>
</dbReference>
<comment type="pathway">
    <text evidence="2">Cofactor biosynthesis; ubiquinone biosynthesis.</text>
</comment>
<comment type="caution">
    <text evidence="9">The sequence shown here is derived from an EMBL/GenBank/DDBJ whole genome shotgun (WGS) entry which is preliminary data.</text>
</comment>
<dbReference type="PANTHER" id="PTHR43876">
    <property type="entry name" value="UBIQUINONE BIOSYNTHESIS MONOOXYGENASE COQ6, MITOCHONDRIAL"/>
    <property type="match status" value="1"/>
</dbReference>
<dbReference type="OrthoDB" id="9796623at2"/>
<dbReference type="PRINTS" id="PR00420">
    <property type="entry name" value="RNGMNOXGNASE"/>
</dbReference>
<dbReference type="Proteomes" id="UP000253370">
    <property type="component" value="Unassembled WGS sequence"/>
</dbReference>
<name>A0A365UBW0_9RHOB</name>
<keyword evidence="6" id="KW-0560">Oxidoreductase</keyword>
<dbReference type="GO" id="GO:0006744">
    <property type="term" value="P:ubiquinone biosynthetic process"/>
    <property type="evidence" value="ECO:0007669"/>
    <property type="project" value="UniProtKB-UniPathway"/>
</dbReference>
<dbReference type="AlphaFoldDB" id="A0A365UBW0"/>
<evidence type="ECO:0000256" key="7">
    <source>
        <dbReference type="ARBA" id="ARBA00023033"/>
    </source>
</evidence>
<dbReference type="FunFam" id="3.50.50.60:FF:000021">
    <property type="entry name" value="Ubiquinone biosynthesis monooxygenase COQ6"/>
    <property type="match status" value="1"/>
</dbReference>
<comment type="cofactor">
    <cofactor evidence="1">
        <name>FAD</name>
        <dbReference type="ChEBI" id="CHEBI:57692"/>
    </cofactor>
</comment>
<evidence type="ECO:0000256" key="6">
    <source>
        <dbReference type="ARBA" id="ARBA00023002"/>
    </source>
</evidence>
<accession>A0A365UBW0</accession>
<evidence type="ECO:0000256" key="5">
    <source>
        <dbReference type="ARBA" id="ARBA00022827"/>
    </source>
</evidence>
<evidence type="ECO:0000313" key="9">
    <source>
        <dbReference type="EMBL" id="RBI86421.1"/>
    </source>
</evidence>
<sequence>MTFDAEILIAGGGLTGTALALALARAGRSVALIDPAPAAVRAAEDFDGRSYALALASVRMLRALGLAQTIAEHAQPILEIKVSDGRAGEGPSPLWLEFHHAEIEEGPMGHMIEDRFLRRALLAAVEAEPRITHLDGERVVGQAPEAGAVTATLGSGRRLSGALLVGCDGVRSETAKRAGIRRTGWRYGQTALVCALEHETPHHGIAHQFFMPEGPLAILPLPGNRSSIVWTERDDRAEAIQALDDAGYLTALRPRFGDFLGEIGLAGARYTYPLELSVAQDFAAARVALTGDAAHRVHPIAGQGLNAGLRDVAALAQVVDEAARRGEDIGAPDVLARYARWRRFDTAALAAATDGFNRLFSNDNPILRLGRDLGLGAVAHLPRLRRGFIREAAGLTGDLPALMR</sequence>
<keyword evidence="10" id="KW-1185">Reference proteome</keyword>
<dbReference type="GO" id="GO:0004497">
    <property type="term" value="F:monooxygenase activity"/>
    <property type="evidence" value="ECO:0007669"/>
    <property type="project" value="UniProtKB-KW"/>
</dbReference>
<comment type="similarity">
    <text evidence="3">Belongs to the UbiH/COQ6 family.</text>
</comment>
<keyword evidence="5" id="KW-0274">FAD</keyword>
<evidence type="ECO:0000256" key="4">
    <source>
        <dbReference type="ARBA" id="ARBA00022630"/>
    </source>
</evidence>
<dbReference type="UniPathway" id="UPA00232"/>
<gene>
    <name evidence="9" type="ORF">DRV85_05700</name>
</gene>
<dbReference type="Pfam" id="PF01494">
    <property type="entry name" value="FAD_binding_3"/>
    <property type="match status" value="1"/>
</dbReference>
<dbReference type="InterPro" id="IPR018168">
    <property type="entry name" value="Ubi_Hdrlase_CS"/>
</dbReference>
<organism evidence="9 10">
    <name type="scientific">Rhodosalinus halophilus</name>
    <dbReference type="NCBI Taxonomy" id="2259333"/>
    <lineage>
        <taxon>Bacteria</taxon>
        <taxon>Pseudomonadati</taxon>
        <taxon>Pseudomonadota</taxon>
        <taxon>Alphaproteobacteria</taxon>
        <taxon>Rhodobacterales</taxon>
        <taxon>Paracoccaceae</taxon>
        <taxon>Rhodosalinus</taxon>
    </lineage>
</organism>
<keyword evidence="7" id="KW-0503">Monooxygenase</keyword>
<dbReference type="PANTHER" id="PTHR43876:SF7">
    <property type="entry name" value="UBIQUINONE BIOSYNTHESIS MONOOXYGENASE COQ6, MITOCHONDRIAL"/>
    <property type="match status" value="1"/>
</dbReference>
<evidence type="ECO:0000256" key="1">
    <source>
        <dbReference type="ARBA" id="ARBA00001974"/>
    </source>
</evidence>
<dbReference type="NCBIfam" id="TIGR01988">
    <property type="entry name" value="Ubi-OHases"/>
    <property type="match status" value="1"/>
</dbReference>